<dbReference type="InterPro" id="IPR036397">
    <property type="entry name" value="RNaseH_sf"/>
</dbReference>
<evidence type="ECO:0000259" key="2">
    <source>
        <dbReference type="Pfam" id="PF13456"/>
    </source>
</evidence>
<evidence type="ECO:0000313" key="5">
    <source>
        <dbReference type="Proteomes" id="UP001396334"/>
    </source>
</evidence>
<proteinExistence type="predicted"/>
<dbReference type="InterPro" id="IPR012337">
    <property type="entry name" value="RNaseH-like_sf"/>
</dbReference>
<dbReference type="Pfam" id="PF13966">
    <property type="entry name" value="zf-RVT"/>
    <property type="match status" value="1"/>
</dbReference>
<comment type="caution">
    <text evidence="4">The sequence shown here is derived from an EMBL/GenBank/DDBJ whole genome shotgun (WGS) entry which is preliminary data.</text>
</comment>
<protein>
    <recommendedName>
        <fullName evidence="6">Reverse transcriptase zinc-binding domain-containing protein</fullName>
    </recommendedName>
</protein>
<reference evidence="4 5" key="1">
    <citation type="journal article" date="2024" name="G3 (Bethesda)">
        <title>Genome assembly of Hibiscus sabdariffa L. provides insights into metabolisms of medicinal natural products.</title>
        <authorList>
            <person name="Kim T."/>
        </authorList>
    </citation>
    <scope>NUCLEOTIDE SEQUENCE [LARGE SCALE GENOMIC DNA]</scope>
    <source>
        <strain evidence="4">TK-2024</strain>
        <tissue evidence="4">Old leaves</tissue>
    </source>
</reference>
<dbReference type="CDD" id="cd06222">
    <property type="entry name" value="RNase_H_like"/>
    <property type="match status" value="1"/>
</dbReference>
<dbReference type="InterPro" id="IPR044730">
    <property type="entry name" value="RNase_H-like_dom_plant"/>
</dbReference>
<dbReference type="Pfam" id="PF13456">
    <property type="entry name" value="RVT_3"/>
    <property type="match status" value="1"/>
</dbReference>
<feature type="domain" description="Reverse transcriptase zinc-binding" evidence="3">
    <location>
        <begin position="47"/>
        <end position="132"/>
    </location>
</feature>
<gene>
    <name evidence="4" type="ORF">V6N11_036508</name>
</gene>
<dbReference type="SUPFAM" id="SSF53098">
    <property type="entry name" value="Ribonuclease H-like"/>
    <property type="match status" value="1"/>
</dbReference>
<feature type="domain" description="RNase H type-1" evidence="2">
    <location>
        <begin position="244"/>
        <end position="325"/>
    </location>
</feature>
<accession>A0ABR2RAK9</accession>
<dbReference type="PANTHER" id="PTHR47723:SF13">
    <property type="entry name" value="PUTATIVE-RELATED"/>
    <property type="match status" value="1"/>
</dbReference>
<organism evidence="4 5">
    <name type="scientific">Hibiscus sabdariffa</name>
    <name type="common">roselle</name>
    <dbReference type="NCBI Taxonomy" id="183260"/>
    <lineage>
        <taxon>Eukaryota</taxon>
        <taxon>Viridiplantae</taxon>
        <taxon>Streptophyta</taxon>
        <taxon>Embryophyta</taxon>
        <taxon>Tracheophyta</taxon>
        <taxon>Spermatophyta</taxon>
        <taxon>Magnoliopsida</taxon>
        <taxon>eudicotyledons</taxon>
        <taxon>Gunneridae</taxon>
        <taxon>Pentapetalae</taxon>
        <taxon>rosids</taxon>
        <taxon>malvids</taxon>
        <taxon>Malvales</taxon>
        <taxon>Malvaceae</taxon>
        <taxon>Malvoideae</taxon>
        <taxon>Hibiscus</taxon>
    </lineage>
</organism>
<feature type="signal peptide" evidence="1">
    <location>
        <begin position="1"/>
        <end position="22"/>
    </location>
</feature>
<evidence type="ECO:0000313" key="4">
    <source>
        <dbReference type="EMBL" id="KAK9009988.1"/>
    </source>
</evidence>
<dbReference type="Proteomes" id="UP001396334">
    <property type="component" value="Unassembled WGS sequence"/>
</dbReference>
<dbReference type="InterPro" id="IPR053151">
    <property type="entry name" value="RNase_H-like"/>
</dbReference>
<dbReference type="EMBL" id="JBBPBN010000024">
    <property type="protein sequence ID" value="KAK9009988.1"/>
    <property type="molecule type" value="Genomic_DNA"/>
</dbReference>
<dbReference type="Gene3D" id="3.30.420.10">
    <property type="entry name" value="Ribonuclease H-like superfamily/Ribonuclease H"/>
    <property type="match status" value="1"/>
</dbReference>
<evidence type="ECO:0000256" key="1">
    <source>
        <dbReference type="SAM" id="SignalP"/>
    </source>
</evidence>
<feature type="chain" id="PRO_5047049187" description="Reverse transcriptase zinc-binding domain-containing protein" evidence="1">
    <location>
        <begin position="23"/>
        <end position="358"/>
    </location>
</feature>
<evidence type="ECO:0008006" key="6">
    <source>
        <dbReference type="Google" id="ProtNLM"/>
    </source>
</evidence>
<keyword evidence="1" id="KW-0732">Signal</keyword>
<name>A0ABR2RAK9_9ROSI</name>
<sequence length="358" mass="41381">MTTTGSWNLTLLLSLFPEQVTRRIFSQRCPSSNDIIDFCRWRWSPQFSISEAYSKILEEEWDAHSNDWHVIWSLLVSQRIRVFIWLALRQKLMTNMERHRQGLTENPSCTHCDSVESIDHILRGCLYARNVWSLIFGANQITITFFTDDMKSWLLTNLRSNASLPYSMVPWNTLFATICWHIWKARNEIVFTSTCQTSASLIHHSLTWAKHFAKSVDPPTLHSQPTSPVSTLQWRTPPQHWSITDAFTAELWAILDGLNLAWQLGLEFIQVQTYCSKAVSEITSRDAYRNPLALIRSIHALGQRVWVVEFIRIPHGANQVADRMTKLNSFSQFDMVLFTNPPAQVQDLLAKDVDSLTN</sequence>
<dbReference type="InterPro" id="IPR026960">
    <property type="entry name" value="RVT-Znf"/>
</dbReference>
<dbReference type="PANTHER" id="PTHR47723">
    <property type="entry name" value="OS05G0353850 PROTEIN"/>
    <property type="match status" value="1"/>
</dbReference>
<keyword evidence="5" id="KW-1185">Reference proteome</keyword>
<dbReference type="InterPro" id="IPR002156">
    <property type="entry name" value="RNaseH_domain"/>
</dbReference>
<evidence type="ECO:0000259" key="3">
    <source>
        <dbReference type="Pfam" id="PF13966"/>
    </source>
</evidence>